<feature type="region of interest" description="Disordered" evidence="6">
    <location>
        <begin position="347"/>
        <end position="366"/>
    </location>
</feature>
<comment type="subcellular location">
    <subcellularLocation>
        <location evidence="1">Membrane</location>
        <topology evidence="1">Multi-pass membrane protein</topology>
    </subcellularLocation>
</comment>
<accession>A0ABN1GXV3</accession>
<organism evidence="8 9">
    <name type="scientific">Brevundimonas kwangchunensis</name>
    <dbReference type="NCBI Taxonomy" id="322163"/>
    <lineage>
        <taxon>Bacteria</taxon>
        <taxon>Pseudomonadati</taxon>
        <taxon>Pseudomonadota</taxon>
        <taxon>Alphaproteobacteria</taxon>
        <taxon>Caulobacterales</taxon>
        <taxon>Caulobacteraceae</taxon>
        <taxon>Brevundimonas</taxon>
    </lineage>
</organism>
<reference evidence="8 9" key="1">
    <citation type="journal article" date="2019" name="Int. J. Syst. Evol. Microbiol.">
        <title>The Global Catalogue of Microorganisms (GCM) 10K type strain sequencing project: providing services to taxonomists for standard genome sequencing and annotation.</title>
        <authorList>
            <consortium name="The Broad Institute Genomics Platform"/>
            <consortium name="The Broad Institute Genome Sequencing Center for Infectious Disease"/>
            <person name="Wu L."/>
            <person name="Ma J."/>
        </authorList>
    </citation>
    <scope>NUCLEOTIDE SEQUENCE [LARGE SCALE GENOMIC DNA]</scope>
    <source>
        <strain evidence="8 9">JCM 12928</strain>
    </source>
</reference>
<evidence type="ECO:0000256" key="1">
    <source>
        <dbReference type="ARBA" id="ARBA00004141"/>
    </source>
</evidence>
<evidence type="ECO:0000313" key="9">
    <source>
        <dbReference type="Proteomes" id="UP001501352"/>
    </source>
</evidence>
<gene>
    <name evidence="8" type="ORF">GCM10009422_18190</name>
</gene>
<comment type="caution">
    <text evidence="8">The sequence shown here is derived from an EMBL/GenBank/DDBJ whole genome shotgun (WGS) entry which is preliminary data.</text>
</comment>
<evidence type="ECO:0008006" key="10">
    <source>
        <dbReference type="Google" id="ProtNLM"/>
    </source>
</evidence>
<evidence type="ECO:0000256" key="5">
    <source>
        <dbReference type="ARBA" id="ARBA00023136"/>
    </source>
</evidence>
<protein>
    <recommendedName>
        <fullName evidence="10">Type IV secretion system protein</fullName>
    </recommendedName>
</protein>
<proteinExistence type="inferred from homology"/>
<dbReference type="EMBL" id="BAAAGA010000005">
    <property type="protein sequence ID" value="GAA0622588.1"/>
    <property type="molecule type" value="Genomic_DNA"/>
</dbReference>
<comment type="similarity">
    <text evidence="2">Belongs to the TrbL/VirB6 family.</text>
</comment>
<feature type="transmembrane region" description="Helical" evidence="7">
    <location>
        <begin position="198"/>
        <end position="219"/>
    </location>
</feature>
<feature type="transmembrane region" description="Helical" evidence="7">
    <location>
        <begin position="269"/>
        <end position="290"/>
    </location>
</feature>
<name>A0ABN1GXV3_9CAUL</name>
<keyword evidence="3 7" id="KW-0812">Transmembrane</keyword>
<feature type="transmembrane region" description="Helical" evidence="7">
    <location>
        <begin position="42"/>
        <end position="62"/>
    </location>
</feature>
<keyword evidence="5 7" id="KW-0472">Membrane</keyword>
<keyword evidence="9" id="KW-1185">Reference proteome</keyword>
<keyword evidence="4 7" id="KW-1133">Transmembrane helix</keyword>
<dbReference type="RefSeq" id="WP_343792952.1">
    <property type="nucleotide sequence ID" value="NZ_BAAAGA010000005.1"/>
</dbReference>
<feature type="transmembrane region" description="Helical" evidence="7">
    <location>
        <begin position="173"/>
        <end position="191"/>
    </location>
</feature>
<dbReference type="Pfam" id="PF04610">
    <property type="entry name" value="TrbL"/>
    <property type="match status" value="1"/>
</dbReference>
<evidence type="ECO:0000256" key="6">
    <source>
        <dbReference type="SAM" id="MobiDB-lite"/>
    </source>
</evidence>
<evidence type="ECO:0000256" key="3">
    <source>
        <dbReference type="ARBA" id="ARBA00022692"/>
    </source>
</evidence>
<evidence type="ECO:0000256" key="7">
    <source>
        <dbReference type="SAM" id="Phobius"/>
    </source>
</evidence>
<sequence length="407" mass="42611">MSCSPLVSGDQFLSSLLRHLDCQGRTLGAVGYEALAAPGSPVTAALTAALVIAVALYGMRLALGDAAAPVRGSVILAARVGIVLTLAASWPAFQTVVFDVITRGPDQIAGLISPARSGIGRTETLILDLQAADQAIMRLTNLGTGRVEFSALPAPGADPSEPPQRIPINDNPAFGWARILFLSAAVAGFAVTRLAAGVLLALAPLFAGLLLFGAARGLFIGWVRALIFTALASLALTLILTIEVRLLMPWIEGVIIQRQARVITPSVPTELLVLCLSFAIGLVGVFAFLLRTSFMTHVPTRPLREIAGRLIRAAELRATPPVASPPVAPDAPPSRALVIADAVAAAQRRETAGRRSPTLRTSDAPRRTLAAAVQPTGDDLVIPDFGAAGRRARSRTSLGARLRDRRA</sequence>
<feature type="transmembrane region" description="Helical" evidence="7">
    <location>
        <begin position="74"/>
        <end position="93"/>
    </location>
</feature>
<evidence type="ECO:0000256" key="4">
    <source>
        <dbReference type="ARBA" id="ARBA00022989"/>
    </source>
</evidence>
<feature type="transmembrane region" description="Helical" evidence="7">
    <location>
        <begin position="225"/>
        <end position="248"/>
    </location>
</feature>
<dbReference type="Proteomes" id="UP001501352">
    <property type="component" value="Unassembled WGS sequence"/>
</dbReference>
<evidence type="ECO:0000256" key="2">
    <source>
        <dbReference type="ARBA" id="ARBA00007802"/>
    </source>
</evidence>
<evidence type="ECO:0000313" key="8">
    <source>
        <dbReference type="EMBL" id="GAA0622588.1"/>
    </source>
</evidence>
<dbReference type="InterPro" id="IPR007688">
    <property type="entry name" value="Conjugal_tfr_TrbL/VirB6"/>
</dbReference>